<keyword evidence="2" id="KW-1185">Reference proteome</keyword>
<dbReference type="EMBL" id="MK224497">
    <property type="protein sequence ID" value="QAU04992.1"/>
    <property type="molecule type" value="Genomic_DNA"/>
</dbReference>
<organism evidence="1 2">
    <name type="scientific">Mycobacterium phage Henu3</name>
    <dbReference type="NCBI Taxonomy" id="2492961"/>
    <lineage>
        <taxon>Viruses</taxon>
        <taxon>Duplodnaviria</taxon>
        <taxon>Heunggongvirae</taxon>
        <taxon>Uroviricota</taxon>
        <taxon>Caudoviricetes</taxon>
        <taxon>Weiservirinae</taxon>
        <taxon>Fionnbharthvirus</taxon>
        <taxon>Fionnbharthvirus henu3</taxon>
    </lineage>
</organism>
<dbReference type="Proteomes" id="UP000290904">
    <property type="component" value="Segment"/>
</dbReference>
<reference evidence="1 2" key="1">
    <citation type="submission" date="2018-11" db="EMBL/GenBank/DDBJ databases">
        <authorList>
            <person name="Teng T."/>
        </authorList>
    </citation>
    <scope>NUCLEOTIDE SEQUENCE [LARGE SCALE GENOMIC DNA]</scope>
</reference>
<accession>A0A410T810</accession>
<evidence type="ECO:0000313" key="2">
    <source>
        <dbReference type="Proteomes" id="UP000290904"/>
    </source>
</evidence>
<gene>
    <name evidence="1" type="ORF">Henu3_gp49</name>
</gene>
<proteinExistence type="predicted"/>
<sequence>MSPVPGFIHMSASLLASYSRPARSSSFWLVPENERASSPMFLTVSVTTMNSPWASTVVNWLPVGSVTDFARSTLTTVNSNLPSRTELPAGAAVSLPAAAAASVGSDPAVVDGAHADRPIAAIAATAAESAVRDFIAGSNPLLVGCRPALYPSWTGRLGTGLGTPRRARCL</sequence>
<protein>
    <submittedName>
        <fullName evidence="1">Uncharacterized protein</fullName>
    </submittedName>
</protein>
<evidence type="ECO:0000313" key="1">
    <source>
        <dbReference type="EMBL" id="QAU04992.1"/>
    </source>
</evidence>
<name>A0A410T810_9CAUD</name>